<evidence type="ECO:0000256" key="1">
    <source>
        <dbReference type="SAM" id="Phobius"/>
    </source>
</evidence>
<sequence length="53" mass="6188">MVDTLLDFMLGPLRGISEFYFEYQLIFNTIIVGFAAYKLFFSKKKEVKNESAN</sequence>
<keyword evidence="1" id="KW-1133">Transmembrane helix</keyword>
<dbReference type="EMBL" id="JAGGMB010000001">
    <property type="protein sequence ID" value="MBP2076121.1"/>
    <property type="molecule type" value="Genomic_DNA"/>
</dbReference>
<keyword evidence="3" id="KW-1185">Reference proteome</keyword>
<protein>
    <submittedName>
        <fullName evidence="2">Uncharacterized protein</fullName>
    </submittedName>
</protein>
<evidence type="ECO:0000313" key="3">
    <source>
        <dbReference type="Proteomes" id="UP001138793"/>
    </source>
</evidence>
<feature type="transmembrane region" description="Helical" evidence="1">
    <location>
        <begin position="20"/>
        <end position="41"/>
    </location>
</feature>
<proteinExistence type="predicted"/>
<accession>A0A9X1CAR0</accession>
<comment type="caution">
    <text evidence="2">The sequence shown here is derived from an EMBL/GenBank/DDBJ whole genome shotgun (WGS) entry which is preliminary data.</text>
</comment>
<evidence type="ECO:0000313" key="2">
    <source>
        <dbReference type="EMBL" id="MBP2076121.1"/>
    </source>
</evidence>
<dbReference type="Proteomes" id="UP001138793">
    <property type="component" value="Unassembled WGS sequence"/>
</dbReference>
<dbReference type="AlphaFoldDB" id="A0A9X1CAR0"/>
<keyword evidence="1" id="KW-0812">Transmembrane</keyword>
<keyword evidence="1" id="KW-0472">Membrane</keyword>
<reference evidence="2" key="1">
    <citation type="submission" date="2021-03" db="EMBL/GenBank/DDBJ databases">
        <title>Genomic Encyclopedia of Type Strains, Phase IV (KMG-IV): sequencing the most valuable type-strain genomes for metagenomic binning, comparative biology and taxonomic classification.</title>
        <authorList>
            <person name="Goeker M."/>
        </authorList>
    </citation>
    <scope>NUCLEOTIDE SEQUENCE</scope>
    <source>
        <strain evidence="2">DSM 107338</strain>
    </source>
</reference>
<organism evidence="2 3">
    <name type="scientific">Oceanobacillus polygoni</name>
    <dbReference type="NCBI Taxonomy" id="1235259"/>
    <lineage>
        <taxon>Bacteria</taxon>
        <taxon>Bacillati</taxon>
        <taxon>Bacillota</taxon>
        <taxon>Bacilli</taxon>
        <taxon>Bacillales</taxon>
        <taxon>Bacillaceae</taxon>
        <taxon>Oceanobacillus</taxon>
    </lineage>
</organism>
<name>A0A9X1CAR0_9BACI</name>
<gene>
    <name evidence="2" type="ORF">J2Z64_000332</name>
</gene>